<dbReference type="Proteomes" id="UP000005240">
    <property type="component" value="Unassembled WGS sequence"/>
</dbReference>
<evidence type="ECO:0000256" key="1">
    <source>
        <dbReference type="SAM" id="MobiDB-lite"/>
    </source>
</evidence>
<name>A0A180G0M8_PUCT1</name>
<feature type="region of interest" description="Disordered" evidence="1">
    <location>
        <begin position="113"/>
        <end position="139"/>
    </location>
</feature>
<evidence type="ECO:0000313" key="2">
    <source>
        <dbReference type="EMBL" id="OAV86002.1"/>
    </source>
</evidence>
<evidence type="ECO:0000313" key="3">
    <source>
        <dbReference type="EnsemblFungi" id="PTTG_10146-t43_1-p1"/>
    </source>
</evidence>
<feature type="compositionally biased region" description="Polar residues" evidence="1">
    <location>
        <begin position="1"/>
        <end position="14"/>
    </location>
</feature>
<dbReference type="VEuPathDB" id="FungiDB:PTTG_10146"/>
<dbReference type="EMBL" id="ADAS02001959">
    <property type="protein sequence ID" value="OAV86002.1"/>
    <property type="molecule type" value="Genomic_DNA"/>
</dbReference>
<organism evidence="2">
    <name type="scientific">Puccinia triticina (isolate 1-1 / race 1 (BBBD))</name>
    <name type="common">Brown leaf rust fungus</name>
    <dbReference type="NCBI Taxonomy" id="630390"/>
    <lineage>
        <taxon>Eukaryota</taxon>
        <taxon>Fungi</taxon>
        <taxon>Dikarya</taxon>
        <taxon>Basidiomycota</taxon>
        <taxon>Pucciniomycotina</taxon>
        <taxon>Pucciniomycetes</taxon>
        <taxon>Pucciniales</taxon>
        <taxon>Pucciniaceae</taxon>
        <taxon>Puccinia</taxon>
    </lineage>
</organism>
<feature type="region of interest" description="Disordered" evidence="1">
    <location>
        <begin position="1"/>
        <end position="47"/>
    </location>
</feature>
<dbReference type="EnsemblFungi" id="PTTG_10146-t43_1">
    <property type="protein sequence ID" value="PTTG_10146-t43_1-p1"/>
    <property type="gene ID" value="PTTG_10146"/>
</dbReference>
<reference evidence="2" key="1">
    <citation type="submission" date="2009-11" db="EMBL/GenBank/DDBJ databases">
        <authorList>
            <consortium name="The Broad Institute Genome Sequencing Platform"/>
            <person name="Ward D."/>
            <person name="Feldgarden M."/>
            <person name="Earl A."/>
            <person name="Young S.K."/>
            <person name="Zeng Q."/>
            <person name="Koehrsen M."/>
            <person name="Alvarado L."/>
            <person name="Berlin A."/>
            <person name="Bochicchio J."/>
            <person name="Borenstein D."/>
            <person name="Chapman S.B."/>
            <person name="Chen Z."/>
            <person name="Engels R."/>
            <person name="Freedman E."/>
            <person name="Gellesch M."/>
            <person name="Goldberg J."/>
            <person name="Griggs A."/>
            <person name="Gujja S."/>
            <person name="Heilman E."/>
            <person name="Heiman D."/>
            <person name="Hepburn T."/>
            <person name="Howarth C."/>
            <person name="Jen D."/>
            <person name="Larson L."/>
            <person name="Lewis B."/>
            <person name="Mehta T."/>
            <person name="Park D."/>
            <person name="Pearson M."/>
            <person name="Roberts A."/>
            <person name="Saif S."/>
            <person name="Shea T."/>
            <person name="Shenoy N."/>
            <person name="Sisk P."/>
            <person name="Stolte C."/>
            <person name="Sykes S."/>
            <person name="Thomson T."/>
            <person name="Walk T."/>
            <person name="White J."/>
            <person name="Yandava C."/>
            <person name="Izard J."/>
            <person name="Baranova O.V."/>
            <person name="Blanton J.M."/>
            <person name="Tanner A.C."/>
            <person name="Dewhirst F.E."/>
            <person name="Haas B."/>
            <person name="Nusbaum C."/>
            <person name="Birren B."/>
        </authorList>
    </citation>
    <scope>NUCLEOTIDE SEQUENCE [LARGE SCALE GENOMIC DNA]</scope>
    <source>
        <strain evidence="2">1-1 BBBD Race 1</strain>
    </source>
</reference>
<accession>A0A180G0M8</accession>
<keyword evidence="4" id="KW-1185">Reference proteome</keyword>
<proteinExistence type="predicted"/>
<sequence>MDSFTNGSESPLQNDNRRFPHANHRQKNLEPLDRPAKRRRSVSPLSDKLLRCKRTTLIQHHLQTTLTKARKDENLLNQFSKSAPVMNAAVDSMNERTTRLGLENAYPEDVEMDFRPHSDGEEAEDKETSYERVPMHQSTHTLTSSLLPLHKPHPIAYQQHLALISSSRSKKLSNSNRHLNSQKKSVDNEDEPQRIKENNF</sequence>
<feature type="region of interest" description="Disordered" evidence="1">
    <location>
        <begin position="167"/>
        <end position="200"/>
    </location>
</feature>
<reference evidence="2" key="2">
    <citation type="submission" date="2016-05" db="EMBL/GenBank/DDBJ databases">
        <title>Comparative analysis highlights variable genome content of wheat rusts and divergence of the mating loci.</title>
        <authorList>
            <person name="Cuomo C.A."/>
            <person name="Bakkeren G."/>
            <person name="Szabo L."/>
            <person name="Khalil H."/>
            <person name="Joly D."/>
            <person name="Goldberg J."/>
            <person name="Young S."/>
            <person name="Zeng Q."/>
            <person name="Fellers J."/>
        </authorList>
    </citation>
    <scope>NUCLEOTIDE SEQUENCE [LARGE SCALE GENOMIC DNA]</scope>
    <source>
        <strain evidence="2">1-1 BBBD Race 1</strain>
    </source>
</reference>
<dbReference type="AlphaFoldDB" id="A0A180G0M8"/>
<dbReference type="OrthoDB" id="2502209at2759"/>
<gene>
    <name evidence="2" type="ORF">PTTG_10146</name>
</gene>
<evidence type="ECO:0000313" key="4">
    <source>
        <dbReference type="Proteomes" id="UP000005240"/>
    </source>
</evidence>
<feature type="compositionally biased region" description="Low complexity" evidence="1">
    <location>
        <begin position="167"/>
        <end position="177"/>
    </location>
</feature>
<reference evidence="3 4" key="3">
    <citation type="journal article" date="2017" name="G3 (Bethesda)">
        <title>Comparative analysis highlights variable genome content of wheat rusts and divergence of the mating loci.</title>
        <authorList>
            <person name="Cuomo C.A."/>
            <person name="Bakkeren G."/>
            <person name="Khalil H.B."/>
            <person name="Panwar V."/>
            <person name="Joly D."/>
            <person name="Linning R."/>
            <person name="Sakthikumar S."/>
            <person name="Song X."/>
            <person name="Adiconis X."/>
            <person name="Fan L."/>
            <person name="Goldberg J.M."/>
            <person name="Levin J.Z."/>
            <person name="Young S."/>
            <person name="Zeng Q."/>
            <person name="Anikster Y."/>
            <person name="Bruce M."/>
            <person name="Wang M."/>
            <person name="Yin C."/>
            <person name="McCallum B."/>
            <person name="Szabo L.J."/>
            <person name="Hulbert S."/>
            <person name="Chen X."/>
            <person name="Fellers J.P."/>
        </authorList>
    </citation>
    <scope>NUCLEOTIDE SEQUENCE</scope>
    <source>
        <strain evidence="3">isolate 1-1 / race 1 (BBBD)</strain>
        <strain evidence="4">Isolate 1-1 / race 1 (BBBD)</strain>
    </source>
</reference>
<reference evidence="3" key="4">
    <citation type="submission" date="2025-05" db="UniProtKB">
        <authorList>
            <consortium name="EnsemblFungi"/>
        </authorList>
    </citation>
    <scope>IDENTIFICATION</scope>
    <source>
        <strain evidence="3">isolate 1-1 / race 1 (BBBD)</strain>
    </source>
</reference>
<protein>
    <submittedName>
        <fullName evidence="2 3">Uncharacterized protein</fullName>
    </submittedName>
</protein>
<feature type="compositionally biased region" description="Basic and acidic residues" evidence="1">
    <location>
        <begin position="113"/>
        <end position="134"/>
    </location>
</feature>
<feature type="compositionally biased region" description="Basic and acidic residues" evidence="1">
    <location>
        <begin position="184"/>
        <end position="200"/>
    </location>
</feature>